<sequence length="165" mass="19678">MGDMMEFYPKRNFFQLTSINDYYIKKLIDQIESSNTLLQKLIEIAKEWNECLESLYFFINNTLVEPLDEIVKIVNEYVEISFESTKPVVDQTEISVNNVEEDDDNDVKKYLCLQSRLDRVYLFTINVEFEEERTKEQQQIIFSNDDERTPQIKDCLFLIKMLLAT</sequence>
<dbReference type="Proteomes" id="UP000887563">
    <property type="component" value="Unplaced"/>
</dbReference>
<protein>
    <submittedName>
        <fullName evidence="2">Uncharacterized protein</fullName>
    </submittedName>
</protein>
<accession>A0A914KMT4</accession>
<dbReference type="AlphaFoldDB" id="A0A914KMT4"/>
<dbReference type="WBParaSite" id="Minc3s00052g02759">
    <property type="protein sequence ID" value="Minc3s00052g02759"/>
    <property type="gene ID" value="Minc3s00052g02759"/>
</dbReference>
<evidence type="ECO:0000313" key="1">
    <source>
        <dbReference type="Proteomes" id="UP000887563"/>
    </source>
</evidence>
<reference evidence="2" key="1">
    <citation type="submission" date="2022-11" db="UniProtKB">
        <authorList>
            <consortium name="WormBaseParasite"/>
        </authorList>
    </citation>
    <scope>IDENTIFICATION</scope>
</reference>
<name>A0A914KMT4_MELIC</name>
<evidence type="ECO:0000313" key="2">
    <source>
        <dbReference type="WBParaSite" id="Minc3s00052g02759"/>
    </source>
</evidence>
<keyword evidence="1" id="KW-1185">Reference proteome</keyword>
<proteinExistence type="predicted"/>
<organism evidence="1 2">
    <name type="scientific">Meloidogyne incognita</name>
    <name type="common">Southern root-knot nematode worm</name>
    <name type="synonym">Oxyuris incognita</name>
    <dbReference type="NCBI Taxonomy" id="6306"/>
    <lineage>
        <taxon>Eukaryota</taxon>
        <taxon>Metazoa</taxon>
        <taxon>Ecdysozoa</taxon>
        <taxon>Nematoda</taxon>
        <taxon>Chromadorea</taxon>
        <taxon>Rhabditida</taxon>
        <taxon>Tylenchina</taxon>
        <taxon>Tylenchomorpha</taxon>
        <taxon>Tylenchoidea</taxon>
        <taxon>Meloidogynidae</taxon>
        <taxon>Meloidogyninae</taxon>
        <taxon>Meloidogyne</taxon>
        <taxon>Meloidogyne incognita group</taxon>
    </lineage>
</organism>